<name>A0A821BRM4_9BILA</name>
<evidence type="ECO:0000313" key="2">
    <source>
        <dbReference type="EMBL" id="CAF4591808.1"/>
    </source>
</evidence>
<dbReference type="EMBL" id="CAJOBQ010003055">
    <property type="protein sequence ID" value="CAF4591808.1"/>
    <property type="molecule type" value="Genomic_DNA"/>
</dbReference>
<feature type="region of interest" description="Disordered" evidence="1">
    <location>
        <begin position="1249"/>
        <end position="1280"/>
    </location>
</feature>
<comment type="caution">
    <text evidence="2">The sequence shown here is derived from an EMBL/GenBank/DDBJ whole genome shotgun (WGS) entry which is preliminary data.</text>
</comment>
<feature type="compositionally biased region" description="Polar residues" evidence="1">
    <location>
        <begin position="1257"/>
        <end position="1268"/>
    </location>
</feature>
<protein>
    <submittedName>
        <fullName evidence="2">Uncharacterized protein</fullName>
    </submittedName>
</protein>
<gene>
    <name evidence="2" type="ORF">TSG867_LOCUS27255</name>
</gene>
<feature type="region of interest" description="Disordered" evidence="1">
    <location>
        <begin position="106"/>
        <end position="129"/>
    </location>
</feature>
<organism evidence="2 3">
    <name type="scientific">Rotaria socialis</name>
    <dbReference type="NCBI Taxonomy" id="392032"/>
    <lineage>
        <taxon>Eukaryota</taxon>
        <taxon>Metazoa</taxon>
        <taxon>Spiralia</taxon>
        <taxon>Gnathifera</taxon>
        <taxon>Rotifera</taxon>
        <taxon>Eurotatoria</taxon>
        <taxon>Bdelloidea</taxon>
        <taxon>Philodinida</taxon>
        <taxon>Philodinidae</taxon>
        <taxon>Rotaria</taxon>
    </lineage>
</organism>
<feature type="region of interest" description="Disordered" evidence="1">
    <location>
        <begin position="285"/>
        <end position="313"/>
    </location>
</feature>
<evidence type="ECO:0000256" key="1">
    <source>
        <dbReference type="SAM" id="MobiDB-lite"/>
    </source>
</evidence>
<dbReference type="AlphaFoldDB" id="A0A821BRM4"/>
<feature type="compositionally biased region" description="Polar residues" evidence="1">
    <location>
        <begin position="285"/>
        <end position="303"/>
    </location>
</feature>
<evidence type="ECO:0000313" key="3">
    <source>
        <dbReference type="Proteomes" id="UP000663862"/>
    </source>
</evidence>
<proteinExistence type="predicted"/>
<sequence>MAARLGKSVQNCHRVAGFLYIAELAHSIGNKYLEKYHHFPSNGIITSEFVDRIENLYTDHLMNNNKDEMQHCISLEIVERCRDLVIGNIEQYKLLMYLSPEEKFSETKSSSSSTTSCKHEQNNEQLSKKQKRIIRLQPRMTEIMARVLLFRSVTFTSSSLYTDRVIKRSASILGSAIEKLIELDFILIVKKGLFSSKWTSIYVKALPDPFSINDQMNFECKLGELGVSELNFETYRDTCHELLIEGKGTVSDELIRVLQRPEYLALNLDTSSLLQRSTNSKSIDNEAANSKSFVNEDTNSQSIENEDTNSKSIENEDVNSLHTSTSMYLKNNKSEILNFNKGFANKITTTIQSVISSHGDSHDADPVWSTENDLYELMSQVEEDLESNCNNNFDDIMTHISNDTNHLSGDMIKHFCAGNFQTVASESPENNDYLNNVIDTIESGSVNCNTIENAIVNNPGPITEDDNASTHNNLDVQETTFANHKNIVLNQEDYVALKSTFSPISQTTPQKIMNNKQLPLHETGVHGITVDYISIDPRCCNMKDKKELHKNKMKKKNDLLKNANTTCSSSNILHHASRTSSEIIQSLAWWYQYFLPSELNFLFYLYRRWSIYDPVRNLNIANAFRDNFGTTHTNGIIQSLLAYFRSHPEVQLFQRTIIDDDIGLRDNIIHLIPFTDICTLCEKKLSVNSSRSRQIKVICDRGKILNGTVFWLECRHLDEHKKSPSYFYYPNFVRIGDEHIYSLSSLYNGKFIYFAGDYGFARSVLSTYSCNIVTNACSWWKTADSYNLQAFNEGLEQTISLCWKRLAQCLLMYNILQFHLTMGCHKVAIPMLLRDFDDWTWTNYPKMLSWFIYLWSSHKNIIGACNSTCSAAVIIDGHQKCRRRVCKYKDVRVETDEFEKLVIGCCRSPIPQSHYCLLHHDQQQTEEISSTVSKSYKMILRRRKLMNHGNRRKRWKENFGATGCRTNKEKSDAYIRRCSRSFGLIACVTNCRVFISFGEIFRSETLREILHLLFSTIRVAGKLPPAGCYDDGCHLVKYLHNHIGKDLKATDAARILFDVKFSVDRTHFKNHVGKWCLTNMNPADNRHHVNTEAAEQMFSWLKGYASIISALGWRRAPAFLLLLFHMKNLAHCHVRPNHVFDIDTQSGVRYAVTQWEGHQDEIVVQFKRMRLSDDPENDERLLEAQIIIEQLINKVCVEENTYDIDDYELAALSEIFEREYYGYLTDTELVLAMNKLTVDINNYENNQQSNNIDAFPTNRSPTNLSNDNLQHDDDDADVYF</sequence>
<reference evidence="2" key="1">
    <citation type="submission" date="2021-02" db="EMBL/GenBank/DDBJ databases">
        <authorList>
            <person name="Nowell W R."/>
        </authorList>
    </citation>
    <scope>NUCLEOTIDE SEQUENCE</scope>
</reference>
<accession>A0A821BRM4</accession>
<dbReference type="Proteomes" id="UP000663862">
    <property type="component" value="Unassembled WGS sequence"/>
</dbReference>
<feature type="compositionally biased region" description="Low complexity" evidence="1">
    <location>
        <begin position="107"/>
        <end position="116"/>
    </location>
</feature>